<organism evidence="1 2">
    <name type="scientific">Elysia crispata</name>
    <name type="common">lettuce slug</name>
    <dbReference type="NCBI Taxonomy" id="231223"/>
    <lineage>
        <taxon>Eukaryota</taxon>
        <taxon>Metazoa</taxon>
        <taxon>Spiralia</taxon>
        <taxon>Lophotrochozoa</taxon>
        <taxon>Mollusca</taxon>
        <taxon>Gastropoda</taxon>
        <taxon>Heterobranchia</taxon>
        <taxon>Euthyneura</taxon>
        <taxon>Panpulmonata</taxon>
        <taxon>Sacoglossa</taxon>
        <taxon>Placobranchoidea</taxon>
        <taxon>Plakobranchidae</taxon>
        <taxon>Elysia</taxon>
    </lineage>
</organism>
<sequence length="141" mass="15705">MLGNEFSDLEAPCWQQSTKAGLATDSKTTSLYQQVSTIIAFSTSDLPRIVSRSLVLRYRRLDEVHGFTQSEGVHCAGLTIHNDSGSTMRTCHTSPIPAGLGRSSRPVAALLSPFLSYQHKEETLEHLPRPLTLEMIMWFKN</sequence>
<dbReference type="AlphaFoldDB" id="A0AAE0XTJ6"/>
<evidence type="ECO:0000313" key="1">
    <source>
        <dbReference type="EMBL" id="KAK3711805.1"/>
    </source>
</evidence>
<comment type="caution">
    <text evidence="1">The sequence shown here is derived from an EMBL/GenBank/DDBJ whole genome shotgun (WGS) entry which is preliminary data.</text>
</comment>
<keyword evidence="2" id="KW-1185">Reference proteome</keyword>
<proteinExistence type="predicted"/>
<reference evidence="1" key="1">
    <citation type="journal article" date="2023" name="G3 (Bethesda)">
        <title>A reference genome for the long-term kleptoplast-retaining sea slug Elysia crispata morphotype clarki.</title>
        <authorList>
            <person name="Eastman K.E."/>
            <person name="Pendleton A.L."/>
            <person name="Shaikh M.A."/>
            <person name="Suttiyut T."/>
            <person name="Ogas R."/>
            <person name="Tomko P."/>
            <person name="Gavelis G."/>
            <person name="Widhalm J.R."/>
            <person name="Wisecaver J.H."/>
        </authorList>
    </citation>
    <scope>NUCLEOTIDE SEQUENCE</scope>
    <source>
        <strain evidence="1">ECLA1</strain>
    </source>
</reference>
<evidence type="ECO:0000313" key="2">
    <source>
        <dbReference type="Proteomes" id="UP001283361"/>
    </source>
</evidence>
<dbReference type="EMBL" id="JAWDGP010007596">
    <property type="protein sequence ID" value="KAK3711805.1"/>
    <property type="molecule type" value="Genomic_DNA"/>
</dbReference>
<dbReference type="Proteomes" id="UP001283361">
    <property type="component" value="Unassembled WGS sequence"/>
</dbReference>
<name>A0AAE0XTJ6_9GAST</name>
<accession>A0AAE0XTJ6</accession>
<protein>
    <submittedName>
        <fullName evidence="1">Uncharacterized protein</fullName>
    </submittedName>
</protein>
<gene>
    <name evidence="1" type="ORF">RRG08_037009</name>
</gene>